<comment type="caution">
    <text evidence="3">The sequence shown here is derived from an EMBL/GenBank/DDBJ whole genome shotgun (WGS) entry which is preliminary data.</text>
</comment>
<evidence type="ECO:0000256" key="1">
    <source>
        <dbReference type="SAM" id="MobiDB-lite"/>
    </source>
</evidence>
<feature type="chain" id="PRO_5042295899" description="Secreted protein" evidence="2">
    <location>
        <begin position="25"/>
        <end position="111"/>
    </location>
</feature>
<keyword evidence="4" id="KW-1185">Reference proteome</keyword>
<accession>A0AAD4R0A3</accession>
<dbReference type="EMBL" id="JAKKPZ010000114">
    <property type="protein sequence ID" value="KAI1701635.1"/>
    <property type="molecule type" value="Genomic_DNA"/>
</dbReference>
<sequence>MNSNIFLTFGISLIFLLQTDFINANSGDTSLNVEPNRIVESDDSRMDHLDAVESASSLDEGSTWGEGVSDPESNANGMDEPHDEEKNEGVYPDGCTGDCGYKPDFSSSLGH</sequence>
<reference evidence="3" key="1">
    <citation type="submission" date="2022-01" db="EMBL/GenBank/DDBJ databases">
        <title>Genome Sequence Resource for Two Populations of Ditylenchus destructor, the Migratory Endoparasitic Phytonematode.</title>
        <authorList>
            <person name="Zhang H."/>
            <person name="Lin R."/>
            <person name="Xie B."/>
        </authorList>
    </citation>
    <scope>NUCLEOTIDE SEQUENCE</scope>
    <source>
        <strain evidence="3">BazhouSP</strain>
    </source>
</reference>
<dbReference type="AlphaFoldDB" id="A0AAD4R0A3"/>
<evidence type="ECO:0008006" key="5">
    <source>
        <dbReference type="Google" id="ProtNLM"/>
    </source>
</evidence>
<organism evidence="3 4">
    <name type="scientific">Ditylenchus destructor</name>
    <dbReference type="NCBI Taxonomy" id="166010"/>
    <lineage>
        <taxon>Eukaryota</taxon>
        <taxon>Metazoa</taxon>
        <taxon>Ecdysozoa</taxon>
        <taxon>Nematoda</taxon>
        <taxon>Chromadorea</taxon>
        <taxon>Rhabditida</taxon>
        <taxon>Tylenchina</taxon>
        <taxon>Tylenchomorpha</taxon>
        <taxon>Sphaerularioidea</taxon>
        <taxon>Anguinidae</taxon>
        <taxon>Anguininae</taxon>
        <taxon>Ditylenchus</taxon>
    </lineage>
</organism>
<evidence type="ECO:0000256" key="2">
    <source>
        <dbReference type="SAM" id="SignalP"/>
    </source>
</evidence>
<gene>
    <name evidence="3" type="ORF">DdX_15980</name>
</gene>
<feature type="compositionally biased region" description="Basic and acidic residues" evidence="1">
    <location>
        <begin position="79"/>
        <end position="88"/>
    </location>
</feature>
<proteinExistence type="predicted"/>
<name>A0AAD4R0A3_9BILA</name>
<evidence type="ECO:0000313" key="3">
    <source>
        <dbReference type="EMBL" id="KAI1701635.1"/>
    </source>
</evidence>
<dbReference type="Proteomes" id="UP001201812">
    <property type="component" value="Unassembled WGS sequence"/>
</dbReference>
<evidence type="ECO:0000313" key="4">
    <source>
        <dbReference type="Proteomes" id="UP001201812"/>
    </source>
</evidence>
<feature type="signal peptide" evidence="2">
    <location>
        <begin position="1"/>
        <end position="24"/>
    </location>
</feature>
<protein>
    <recommendedName>
        <fullName evidence="5">Secreted protein</fullName>
    </recommendedName>
</protein>
<keyword evidence="2" id="KW-0732">Signal</keyword>
<feature type="region of interest" description="Disordered" evidence="1">
    <location>
        <begin position="53"/>
        <end position="98"/>
    </location>
</feature>